<protein>
    <submittedName>
        <fullName evidence="3">Peptidase, M16 family</fullName>
    </submittedName>
</protein>
<gene>
    <name evidence="3" type="ORF">MGR_2359</name>
</gene>
<dbReference type="Gene3D" id="3.30.830.10">
    <property type="entry name" value="Metalloenzyme, LuxS/M16 peptidase-like"/>
    <property type="match status" value="2"/>
</dbReference>
<dbReference type="InterPro" id="IPR011249">
    <property type="entry name" value="Metalloenz_LuxS/M16"/>
</dbReference>
<evidence type="ECO:0000259" key="2">
    <source>
        <dbReference type="Pfam" id="PF05193"/>
    </source>
</evidence>
<dbReference type="PANTHER" id="PTHR11851">
    <property type="entry name" value="METALLOPROTEASE"/>
    <property type="match status" value="1"/>
</dbReference>
<evidence type="ECO:0000259" key="1">
    <source>
        <dbReference type="Pfam" id="PF00675"/>
    </source>
</evidence>
<sequence length="434" mass="46377">MIRPILFALMLVPAGSGPGRHRGKKSPAPAASKAWLVQDHANPIIALEATFAGGSSVEAKPGLAHMMAGLLDEGAGPYDSQAFQGRLEDLSIGLSFKAGKDELAGSLKTLTENRDAAFDMFRLALTQPRFDKEPVERIRSQIIAGLTRELQNPNAVASRAWYKAAFGDHAYARPGNGTPDSIKAIKSTELKAHAKTWLSRQGLIIGVVGDITPEQLAPLLDRTFGALPASHPAITVAETTIATGRIIVEPRDIPQSVAVFGAPGIKRNDPDWFAAYVMNYILGGGGFSSRLTEEVREKRGLAYSVYSYLLPMDHAGILMGGVATQNARVKQSLDIIRQELARMAEHGPDESELADAKTYLTGSFPLSLDSTAAIAGLLVAMQADKLGIDYLDRRNALIEAVGMDQVKAAAKRLLDPDNLLIVVVGKPEGVNGTP</sequence>
<dbReference type="Pfam" id="PF00675">
    <property type="entry name" value="Peptidase_M16"/>
    <property type="match status" value="1"/>
</dbReference>
<dbReference type="InterPro" id="IPR011765">
    <property type="entry name" value="Pept_M16_N"/>
</dbReference>
<evidence type="ECO:0000313" key="3">
    <source>
        <dbReference type="EMBL" id="CAM75543.1"/>
    </source>
</evidence>
<dbReference type="PANTHER" id="PTHR11851:SF224">
    <property type="entry name" value="PROCESSING PROTEASE"/>
    <property type="match status" value="1"/>
</dbReference>
<dbReference type="InterPro" id="IPR050361">
    <property type="entry name" value="MPP/UQCRC_Complex"/>
</dbReference>
<feature type="domain" description="Peptidase M16 N-terminal" evidence="1">
    <location>
        <begin position="42"/>
        <end position="174"/>
    </location>
</feature>
<accession>A4TY36</accession>
<organism evidence="3">
    <name type="scientific">Magnetospirillum gryphiswaldense</name>
    <dbReference type="NCBI Taxonomy" id="55518"/>
    <lineage>
        <taxon>Bacteria</taxon>
        <taxon>Pseudomonadati</taxon>
        <taxon>Pseudomonadota</taxon>
        <taxon>Alphaproteobacteria</taxon>
        <taxon>Rhodospirillales</taxon>
        <taxon>Rhodospirillaceae</taxon>
        <taxon>Magnetospirillum</taxon>
    </lineage>
</organism>
<dbReference type="AlphaFoldDB" id="A4TY36"/>
<proteinExistence type="predicted"/>
<dbReference type="InterPro" id="IPR007863">
    <property type="entry name" value="Peptidase_M16_C"/>
</dbReference>
<reference evidence="3" key="1">
    <citation type="journal article" date="2007" name="J. Bacteriol.">
        <title>Comparative genome analysis of four magnetotactic bacteria reveals a complex set of group-specific genes implicated in magnetosome biomineralization and function.</title>
        <authorList>
            <person name="Richter M."/>
            <person name="Kube M."/>
            <person name="Bazylinski D.A."/>
            <person name="Lombardot T."/>
            <person name="Gloeckner F.O."/>
            <person name="Reinhardt R."/>
            <person name="Schueler D."/>
        </authorList>
    </citation>
    <scope>NUCLEOTIDE SEQUENCE</scope>
    <source>
        <strain evidence="3">MSR-1</strain>
    </source>
</reference>
<dbReference type="SUPFAM" id="SSF63411">
    <property type="entry name" value="LuxS/MPP-like metallohydrolase"/>
    <property type="match status" value="2"/>
</dbReference>
<dbReference type="EMBL" id="CU459003">
    <property type="protein sequence ID" value="CAM75543.1"/>
    <property type="molecule type" value="Genomic_DNA"/>
</dbReference>
<feature type="domain" description="Peptidase M16 C-terminal" evidence="2">
    <location>
        <begin position="186"/>
        <end position="359"/>
    </location>
</feature>
<name>A4TY36_9PROT</name>
<dbReference type="GO" id="GO:0046872">
    <property type="term" value="F:metal ion binding"/>
    <property type="evidence" value="ECO:0007669"/>
    <property type="project" value="InterPro"/>
</dbReference>
<dbReference type="Pfam" id="PF05193">
    <property type="entry name" value="Peptidase_M16_C"/>
    <property type="match status" value="1"/>
</dbReference>